<dbReference type="AlphaFoldDB" id="A0AAE0EGU5"/>
<dbReference type="Pfam" id="PF13855">
    <property type="entry name" value="LRR_8"/>
    <property type="match status" value="1"/>
</dbReference>
<dbReference type="InterPro" id="IPR003591">
    <property type="entry name" value="Leu-rich_rpt_typical-subtyp"/>
</dbReference>
<dbReference type="PANTHER" id="PTHR48009">
    <property type="entry name" value="LEUCINE-RICH REPEAT (LRR) FAMILY PROTEIN"/>
    <property type="match status" value="1"/>
</dbReference>
<comment type="subcellular location">
    <subcellularLocation>
        <location evidence="1">Membrane</location>
    </subcellularLocation>
</comment>
<evidence type="ECO:0000256" key="1">
    <source>
        <dbReference type="ARBA" id="ARBA00004370"/>
    </source>
</evidence>
<feature type="domain" description="Leucine-rich repeat-containing N-terminal plant-type" evidence="9">
    <location>
        <begin position="40"/>
        <end position="80"/>
    </location>
</feature>
<dbReference type="GO" id="GO:0016020">
    <property type="term" value="C:membrane"/>
    <property type="evidence" value="ECO:0007669"/>
    <property type="project" value="UniProtKB-SubCell"/>
</dbReference>
<dbReference type="SMART" id="SM00369">
    <property type="entry name" value="LRR_TYP"/>
    <property type="match status" value="4"/>
</dbReference>
<evidence type="ECO:0000256" key="2">
    <source>
        <dbReference type="ARBA" id="ARBA00022614"/>
    </source>
</evidence>
<dbReference type="SUPFAM" id="SSF52058">
    <property type="entry name" value="L domain-like"/>
    <property type="match status" value="1"/>
</dbReference>
<evidence type="ECO:0000256" key="6">
    <source>
        <dbReference type="ARBA" id="ARBA00022989"/>
    </source>
</evidence>
<feature type="signal peptide" evidence="8">
    <location>
        <begin position="1"/>
        <end position="25"/>
    </location>
</feature>
<evidence type="ECO:0000313" key="10">
    <source>
        <dbReference type="EMBL" id="KAK3227287.1"/>
    </source>
</evidence>
<keyword evidence="5" id="KW-0677">Repeat</keyword>
<evidence type="ECO:0000256" key="4">
    <source>
        <dbReference type="ARBA" id="ARBA00022729"/>
    </source>
</evidence>
<keyword evidence="7" id="KW-0472">Membrane</keyword>
<dbReference type="InterPro" id="IPR032675">
    <property type="entry name" value="LRR_dom_sf"/>
</dbReference>
<dbReference type="PANTHER" id="PTHR48009:SF1">
    <property type="entry name" value="LEUCINE-RICH REPEAT (LRR) FAMILY PROTEIN"/>
    <property type="match status" value="1"/>
</dbReference>
<dbReference type="Pfam" id="PF00560">
    <property type="entry name" value="LRR_1"/>
    <property type="match status" value="1"/>
</dbReference>
<evidence type="ECO:0000256" key="7">
    <source>
        <dbReference type="ARBA" id="ARBA00023136"/>
    </source>
</evidence>
<dbReference type="FunFam" id="3.80.10.10:FF:000400">
    <property type="entry name" value="Nuclear pore complex protein NUP107"/>
    <property type="match status" value="1"/>
</dbReference>
<organism evidence="10 11">
    <name type="scientific">Dipteronia sinensis</name>
    <dbReference type="NCBI Taxonomy" id="43782"/>
    <lineage>
        <taxon>Eukaryota</taxon>
        <taxon>Viridiplantae</taxon>
        <taxon>Streptophyta</taxon>
        <taxon>Embryophyta</taxon>
        <taxon>Tracheophyta</taxon>
        <taxon>Spermatophyta</taxon>
        <taxon>Magnoliopsida</taxon>
        <taxon>eudicotyledons</taxon>
        <taxon>Gunneridae</taxon>
        <taxon>Pentapetalae</taxon>
        <taxon>rosids</taxon>
        <taxon>malvids</taxon>
        <taxon>Sapindales</taxon>
        <taxon>Sapindaceae</taxon>
        <taxon>Hippocastanoideae</taxon>
        <taxon>Acereae</taxon>
        <taxon>Dipteronia</taxon>
    </lineage>
</organism>
<dbReference type="PROSITE" id="PS51450">
    <property type="entry name" value="LRR"/>
    <property type="match status" value="1"/>
</dbReference>
<evidence type="ECO:0000313" key="11">
    <source>
        <dbReference type="Proteomes" id="UP001281410"/>
    </source>
</evidence>
<dbReference type="InterPro" id="IPR001611">
    <property type="entry name" value="Leu-rich_rpt"/>
</dbReference>
<evidence type="ECO:0000259" key="9">
    <source>
        <dbReference type="Pfam" id="PF08263"/>
    </source>
</evidence>
<dbReference type="Gene3D" id="3.80.10.10">
    <property type="entry name" value="Ribonuclease Inhibitor"/>
    <property type="match status" value="2"/>
</dbReference>
<dbReference type="Pfam" id="PF08263">
    <property type="entry name" value="LRRNT_2"/>
    <property type="match status" value="1"/>
</dbReference>
<dbReference type="Proteomes" id="UP001281410">
    <property type="component" value="Unassembled WGS sequence"/>
</dbReference>
<comment type="caution">
    <text evidence="10">The sequence shown here is derived from an EMBL/GenBank/DDBJ whole genome shotgun (WGS) entry which is preliminary data.</text>
</comment>
<dbReference type="PROSITE" id="PS00018">
    <property type="entry name" value="EF_HAND_1"/>
    <property type="match status" value="1"/>
</dbReference>
<keyword evidence="2" id="KW-0433">Leucine-rich repeat</keyword>
<accession>A0AAE0EGU5</accession>
<keyword evidence="6" id="KW-1133">Transmembrane helix</keyword>
<keyword evidence="11" id="KW-1185">Reference proteome</keyword>
<reference evidence="10" key="1">
    <citation type="journal article" date="2023" name="Plant J.">
        <title>Genome sequences and population genomics provide insights into the demographic history, inbreeding, and mutation load of two 'living fossil' tree species of Dipteronia.</title>
        <authorList>
            <person name="Feng Y."/>
            <person name="Comes H.P."/>
            <person name="Chen J."/>
            <person name="Zhu S."/>
            <person name="Lu R."/>
            <person name="Zhang X."/>
            <person name="Li P."/>
            <person name="Qiu J."/>
            <person name="Olsen K.M."/>
            <person name="Qiu Y."/>
        </authorList>
    </citation>
    <scope>NUCLEOTIDE SEQUENCE</scope>
    <source>
        <strain evidence="10">NBL</strain>
    </source>
</reference>
<proteinExistence type="predicted"/>
<evidence type="ECO:0000256" key="5">
    <source>
        <dbReference type="ARBA" id="ARBA00022737"/>
    </source>
</evidence>
<keyword evidence="4 8" id="KW-0732">Signal</keyword>
<gene>
    <name evidence="10" type="ORF">Dsin_007149</name>
</gene>
<dbReference type="EMBL" id="JANJYJ010000002">
    <property type="protein sequence ID" value="KAK3227287.1"/>
    <property type="molecule type" value="Genomic_DNA"/>
</dbReference>
<dbReference type="InterPro" id="IPR053213">
    <property type="entry name" value="RLP29"/>
</dbReference>
<dbReference type="InterPro" id="IPR013210">
    <property type="entry name" value="LRR_N_plant-typ"/>
</dbReference>
<sequence>MASSSPHSVLVPLLVLLHIVCPSLQYHHDHDHDQKISGVDLAALASIKATLTDIPGTHFFSTWDFTSPDPCSTFSGVTCSFNRVTILQLGTGLSDSPGLAGSLSPSISNLTELTQLLLFPGLVTGPIPPQLAQLTNLRVISLTNNRLTGSIPISFSSLKNLHTLDLSYNQLTGSVPPGLTELPQLKILILASNMISGELPRFSTQLLHLDMKKNKLTGPLRSSSLPFSLRYLSLSENMMWGPLNGLLSLSELVYLDMSMNQFNGPIPASLFNPTLSSLFLQRNNLSGVIPSRTLDPTSSSSYGEGSIVDLSHNLLTGQLSTVLAGVESLFLNNNRLIGVVPEEYIKSVYLGTTTTLYLQHNYLSRFPLEAGFALPDTASLCLSYNCMVPPIGLKLMACPASAGGLLSRPPSQCSVFNNRSSND</sequence>
<protein>
    <recommendedName>
        <fullName evidence="9">Leucine-rich repeat-containing N-terminal plant-type domain-containing protein</fullName>
    </recommendedName>
</protein>
<dbReference type="InterPro" id="IPR018247">
    <property type="entry name" value="EF_Hand_1_Ca_BS"/>
</dbReference>
<evidence type="ECO:0000256" key="3">
    <source>
        <dbReference type="ARBA" id="ARBA00022692"/>
    </source>
</evidence>
<evidence type="ECO:0000256" key="8">
    <source>
        <dbReference type="SAM" id="SignalP"/>
    </source>
</evidence>
<feature type="chain" id="PRO_5042202888" description="Leucine-rich repeat-containing N-terminal plant-type domain-containing protein" evidence="8">
    <location>
        <begin position="26"/>
        <end position="423"/>
    </location>
</feature>
<keyword evidence="3" id="KW-0812">Transmembrane</keyword>
<name>A0AAE0EGU5_9ROSI</name>